<gene>
    <name evidence="5" type="ORF">ERS672216_01109</name>
</gene>
<evidence type="ECO:0000259" key="4">
    <source>
        <dbReference type="Pfam" id="PF18812"/>
    </source>
</evidence>
<dbReference type="RefSeq" id="WP_075540239.1">
    <property type="nucleotide sequence ID" value="NZ_CP053844.1"/>
</dbReference>
<proteinExistence type="predicted"/>
<organism evidence="5 6">
    <name type="scientific">Campylobacter geochelonis</name>
    <dbReference type="NCBI Taxonomy" id="1780362"/>
    <lineage>
        <taxon>Bacteria</taxon>
        <taxon>Pseudomonadati</taxon>
        <taxon>Campylobacterota</taxon>
        <taxon>Epsilonproteobacteria</taxon>
        <taxon>Campylobacterales</taxon>
        <taxon>Campylobacteraceae</taxon>
        <taxon>Campylobacter</taxon>
    </lineage>
</organism>
<dbReference type="Pfam" id="PF18812">
    <property type="entry name" value="PBECR3"/>
    <property type="match status" value="1"/>
</dbReference>
<name>A0A128EG14_9BACT</name>
<dbReference type="InterPro" id="IPR041092">
    <property type="entry name" value="PBECR1"/>
</dbReference>
<dbReference type="Proteomes" id="UP000069632">
    <property type="component" value="Unassembled WGS sequence"/>
</dbReference>
<feature type="region of interest" description="Disordered" evidence="2">
    <location>
        <begin position="802"/>
        <end position="825"/>
    </location>
</feature>
<keyword evidence="6" id="KW-1185">Reference proteome</keyword>
<feature type="compositionally biased region" description="Polar residues" evidence="2">
    <location>
        <begin position="802"/>
        <end position="824"/>
    </location>
</feature>
<dbReference type="EMBL" id="FIZP01000004">
    <property type="protein sequence ID" value="CZE47869.1"/>
    <property type="molecule type" value="Genomic_DNA"/>
</dbReference>
<evidence type="ECO:0000256" key="1">
    <source>
        <dbReference type="SAM" id="Coils"/>
    </source>
</evidence>
<feature type="coiled-coil region" evidence="1">
    <location>
        <begin position="24"/>
        <end position="51"/>
    </location>
</feature>
<evidence type="ECO:0008006" key="7">
    <source>
        <dbReference type="Google" id="ProtNLM"/>
    </source>
</evidence>
<dbReference type="InterPro" id="IPR041301">
    <property type="entry name" value="PBECR3"/>
</dbReference>
<protein>
    <recommendedName>
        <fullName evidence="7">Phage-Barnase-EndoU-ColicinE5/D-RelE like nuclease 3 domain-containing protein</fullName>
    </recommendedName>
</protein>
<sequence>MEEAVLNISKISTENLDTPTKEALKNFKSEISNLEKEFKNTTKDIDEVSDVIKADEINQNTKADITKQSTLDEIAQVATKPTFKSKILQNHLNNDGTLKVKSDEINGDGFVMKKDGKMIFTDKVKFELGEYLKNNIDINENPITASLNYLFTHHKLDGMFKSRREVKQAIEDVLDGIPNIIRKQSDGTYYFAKAMKIEPTNKKSFMKDMVIEPKSDENYIKHVNQKAFNKEMRETIGGEGVHSSRFPQGAKTLGNNPELNKISYSPIANDIIPQKTKSDEINGDGFVMKVDNSKPMSDYNVKFDVSPNIRALSKLTTDEISADLEYLANKHPEMFSKPSDVFRLIKEIKENPTFFYNNNRLDYALIVKRLEKVSKEKDAGIIQTFTQQGNKLDNQGLGYQTDEIIPQKTKFDEITSSILSSPQTGRDMFLVGKDNLNADLLKWSIDNNRKIAVDKLDVAQAKELGFKYPDDVRRTINPDEIKHTLKNHGKESEVLRGQDVITFEDIAKYRDLVENPDKIRIGKTKQNNTAIISAKQINGHYIIVEEVQKGNNELAFKTMRKMKGNVNDSKLFQSVADTKTSESLAFEGYKPTAQRVLHPDSEIIPQTISKNNKRTPAGMIPKSLKPNEVKILERLRSGYKDIQSSSPLIKSNISHIRSKIQTEFNINPIKEFGTNYAEFYHDGISAIKKLLNEKQGQVAGAFSKENLGDIDLVWGEITDAKTHKGFGLAHIIDKHPEITPKIFNDIINKGKLSTKWDGGYNIEFDGYIVGINKGWNKNGKKVANNNWVVTAFDNTKDRVSSKTAPSATFTDGKATPSNPNNSIIPQKIKFDKTPSTNDTKIEKIDDFGEKIGGARKDLGIKHSIKKLTSEDKTNLLKDELIKPQELFEYDEYKSLFNQPIEPLSYKTTDGTKSVPQNIYLTVKNGKIKPIIGISKNNLILEPSTKKVYDLKSGLFTDGAFVDWLDNSKMIDYMSDDKTVKNFQKRLNKAKKNANTNHFILNDENGILKSLKDEIIPQAKFDNKEFKSPLLNKLLNDKKKLKGE</sequence>
<evidence type="ECO:0000256" key="2">
    <source>
        <dbReference type="SAM" id="MobiDB-lite"/>
    </source>
</evidence>
<dbReference type="AlphaFoldDB" id="A0A128EG14"/>
<accession>A0A128EG14</accession>
<evidence type="ECO:0000313" key="5">
    <source>
        <dbReference type="EMBL" id="CZE47869.1"/>
    </source>
</evidence>
<keyword evidence="1" id="KW-0175">Coiled coil</keyword>
<feature type="domain" description="Phage-Barnase-EndoU-ColicinE5/D-RelE like nuclease 3" evidence="4">
    <location>
        <begin position="450"/>
        <end position="568"/>
    </location>
</feature>
<dbReference type="Pfam" id="PF18809">
    <property type="entry name" value="PBECR1"/>
    <property type="match status" value="1"/>
</dbReference>
<evidence type="ECO:0000313" key="6">
    <source>
        <dbReference type="Proteomes" id="UP000069632"/>
    </source>
</evidence>
<feature type="domain" description="Phage-Barnase-EndoU-ColicinE5/D-RelE-like nuclease" evidence="3">
    <location>
        <begin position="701"/>
        <end position="797"/>
    </location>
</feature>
<evidence type="ECO:0000259" key="3">
    <source>
        <dbReference type="Pfam" id="PF18809"/>
    </source>
</evidence>
<reference evidence="5 6" key="1">
    <citation type="submission" date="2016-02" db="EMBL/GenBank/DDBJ databases">
        <authorList>
            <consortium name="Pathogen Informatics"/>
        </authorList>
    </citation>
    <scope>NUCLEOTIDE SEQUENCE [LARGE SCALE GENOMIC DNA]</scope>
    <source>
        <strain evidence="5 6">RC20</strain>
    </source>
</reference>